<dbReference type="AlphaFoldDB" id="L1NIQ1"/>
<dbReference type="STRING" id="1127696.HMPREF9134_00055"/>
<dbReference type="RefSeq" id="WP_005468007.1">
    <property type="nucleotide sequence ID" value="NZ_KB291034.1"/>
</dbReference>
<evidence type="ECO:0000259" key="6">
    <source>
        <dbReference type="Pfam" id="PF01957"/>
    </source>
</evidence>
<evidence type="ECO:0000313" key="7">
    <source>
        <dbReference type="EMBL" id="EKY03389.1"/>
    </source>
</evidence>
<sequence>MMEFINQIPVWQLWLVAAFILFALEVITPGFILACFGVGALIAIPAALLELSWLVQIICFCVGSLLALWLLQPLMCKWFKSHDARTGMDALIGRRVFVSEEILPGDAGGRVAVDGDSWRAVSVGVAGNIPAGTEVRIRGHQSLVLEVEPVEHDH</sequence>
<dbReference type="PANTHER" id="PTHR33507:SF3">
    <property type="entry name" value="INNER MEMBRANE PROTEIN YBBJ"/>
    <property type="match status" value="1"/>
</dbReference>
<comment type="subcellular location">
    <subcellularLocation>
        <location evidence="1">Membrane</location>
        <topology evidence="1">Multi-pass membrane protein</topology>
    </subcellularLocation>
</comment>
<dbReference type="InterPro" id="IPR052165">
    <property type="entry name" value="Membrane_assoc_protease"/>
</dbReference>
<evidence type="ECO:0000313" key="8">
    <source>
        <dbReference type="Proteomes" id="UP000010408"/>
    </source>
</evidence>
<keyword evidence="3 5" id="KW-1133">Transmembrane helix</keyword>
<organism evidence="7 8">
    <name type="scientific">Porphyromonas catoniae F0037</name>
    <dbReference type="NCBI Taxonomy" id="1127696"/>
    <lineage>
        <taxon>Bacteria</taxon>
        <taxon>Pseudomonadati</taxon>
        <taxon>Bacteroidota</taxon>
        <taxon>Bacteroidia</taxon>
        <taxon>Bacteroidales</taxon>
        <taxon>Porphyromonadaceae</taxon>
        <taxon>Porphyromonas</taxon>
    </lineage>
</organism>
<dbReference type="EMBL" id="AMEQ01000002">
    <property type="protein sequence ID" value="EKY03389.1"/>
    <property type="molecule type" value="Genomic_DNA"/>
</dbReference>
<evidence type="ECO:0000256" key="4">
    <source>
        <dbReference type="ARBA" id="ARBA00023136"/>
    </source>
</evidence>
<evidence type="ECO:0000256" key="5">
    <source>
        <dbReference type="SAM" id="Phobius"/>
    </source>
</evidence>
<evidence type="ECO:0000256" key="3">
    <source>
        <dbReference type="ARBA" id="ARBA00022989"/>
    </source>
</evidence>
<evidence type="ECO:0000256" key="1">
    <source>
        <dbReference type="ARBA" id="ARBA00004141"/>
    </source>
</evidence>
<dbReference type="InterPro" id="IPR002810">
    <property type="entry name" value="NfeD-like_C"/>
</dbReference>
<feature type="transmembrane region" description="Helical" evidence="5">
    <location>
        <begin position="12"/>
        <end position="45"/>
    </location>
</feature>
<dbReference type="Gene3D" id="2.40.50.140">
    <property type="entry name" value="Nucleic acid-binding proteins"/>
    <property type="match status" value="1"/>
</dbReference>
<proteinExistence type="predicted"/>
<name>L1NIQ1_9PORP</name>
<reference evidence="7 8" key="1">
    <citation type="submission" date="2012-05" db="EMBL/GenBank/DDBJ databases">
        <authorList>
            <person name="Weinstock G."/>
            <person name="Sodergren E."/>
            <person name="Lobos E.A."/>
            <person name="Fulton L."/>
            <person name="Fulton R."/>
            <person name="Courtney L."/>
            <person name="Fronick C."/>
            <person name="O'Laughlin M."/>
            <person name="Godfrey J."/>
            <person name="Wilson R.M."/>
            <person name="Miner T."/>
            <person name="Farmer C."/>
            <person name="Delehaunty K."/>
            <person name="Cordes M."/>
            <person name="Minx P."/>
            <person name="Tomlinson C."/>
            <person name="Chen J."/>
            <person name="Wollam A."/>
            <person name="Pepin K.H."/>
            <person name="Bhonagiri V."/>
            <person name="Zhang X."/>
            <person name="Suruliraj S."/>
            <person name="Warren W."/>
            <person name="Mitreva M."/>
            <person name="Mardis E.R."/>
            <person name="Wilson R.K."/>
        </authorList>
    </citation>
    <scope>NUCLEOTIDE SEQUENCE [LARGE SCALE GENOMIC DNA]</scope>
    <source>
        <strain evidence="7 8">F0037</strain>
    </source>
</reference>
<dbReference type="Pfam" id="PF01957">
    <property type="entry name" value="NfeD"/>
    <property type="match status" value="1"/>
</dbReference>
<dbReference type="InterPro" id="IPR012340">
    <property type="entry name" value="NA-bd_OB-fold"/>
</dbReference>
<dbReference type="HOGENOM" id="CLU_116732_2_1_10"/>
<protein>
    <submittedName>
        <fullName evidence="7">Nodulation efficiency protein D</fullName>
    </submittedName>
</protein>
<feature type="transmembrane region" description="Helical" evidence="5">
    <location>
        <begin position="51"/>
        <end position="71"/>
    </location>
</feature>
<dbReference type="Proteomes" id="UP000010408">
    <property type="component" value="Unassembled WGS sequence"/>
</dbReference>
<keyword evidence="4 5" id="KW-0472">Membrane</keyword>
<keyword evidence="2 5" id="KW-0812">Transmembrane</keyword>
<dbReference type="eggNOG" id="COG1585">
    <property type="taxonomic scope" value="Bacteria"/>
</dbReference>
<dbReference type="SUPFAM" id="SSF141322">
    <property type="entry name" value="NfeD domain-like"/>
    <property type="match status" value="1"/>
</dbReference>
<evidence type="ECO:0000256" key="2">
    <source>
        <dbReference type="ARBA" id="ARBA00022692"/>
    </source>
</evidence>
<gene>
    <name evidence="7" type="ORF">HMPREF9134_00055</name>
</gene>
<accession>L1NIQ1</accession>
<dbReference type="PATRIC" id="fig|1127696.3.peg.51"/>
<dbReference type="GO" id="GO:0005886">
    <property type="term" value="C:plasma membrane"/>
    <property type="evidence" value="ECO:0007669"/>
    <property type="project" value="TreeGrafter"/>
</dbReference>
<dbReference type="PANTHER" id="PTHR33507">
    <property type="entry name" value="INNER MEMBRANE PROTEIN YBBJ"/>
    <property type="match status" value="1"/>
</dbReference>
<comment type="caution">
    <text evidence="7">The sequence shown here is derived from an EMBL/GenBank/DDBJ whole genome shotgun (WGS) entry which is preliminary data.</text>
</comment>
<feature type="domain" description="NfeD-like C-terminal" evidence="6">
    <location>
        <begin position="89"/>
        <end position="149"/>
    </location>
</feature>